<dbReference type="EMBL" id="WUAV01000006">
    <property type="protein sequence ID" value="KAF1746643.1"/>
    <property type="molecule type" value="Genomic_DNA"/>
</dbReference>
<accession>A0A6A5FVR9</accession>
<evidence type="ECO:0000313" key="2">
    <source>
        <dbReference type="Proteomes" id="UP000483820"/>
    </source>
</evidence>
<gene>
    <name evidence="1" type="ORF">GCK72_023100</name>
</gene>
<organism evidence="1 2">
    <name type="scientific">Caenorhabditis remanei</name>
    <name type="common">Caenorhabditis vulgaris</name>
    <dbReference type="NCBI Taxonomy" id="31234"/>
    <lineage>
        <taxon>Eukaryota</taxon>
        <taxon>Metazoa</taxon>
        <taxon>Ecdysozoa</taxon>
        <taxon>Nematoda</taxon>
        <taxon>Chromadorea</taxon>
        <taxon>Rhabditida</taxon>
        <taxon>Rhabditina</taxon>
        <taxon>Rhabditomorpha</taxon>
        <taxon>Rhabditoidea</taxon>
        <taxon>Rhabditidae</taxon>
        <taxon>Peloderinae</taxon>
        <taxon>Caenorhabditis</taxon>
    </lineage>
</organism>
<dbReference type="KEGG" id="crq:GCK72_023100"/>
<reference evidence="1 2" key="1">
    <citation type="submission" date="2019-12" db="EMBL/GenBank/DDBJ databases">
        <title>Chromosome-level assembly of the Caenorhabditis remanei genome.</title>
        <authorList>
            <person name="Teterina A.A."/>
            <person name="Willis J.H."/>
            <person name="Phillips P.C."/>
        </authorList>
    </citation>
    <scope>NUCLEOTIDE SEQUENCE [LARGE SCALE GENOMIC DNA]</scope>
    <source>
        <strain evidence="1 2">PX506</strain>
        <tissue evidence="1">Whole organism</tissue>
    </source>
</reference>
<comment type="caution">
    <text evidence="1">The sequence shown here is derived from an EMBL/GenBank/DDBJ whole genome shotgun (WGS) entry which is preliminary data.</text>
</comment>
<proteinExistence type="predicted"/>
<dbReference type="GeneID" id="78777640"/>
<dbReference type="CTD" id="78777640"/>
<dbReference type="Proteomes" id="UP000483820">
    <property type="component" value="Chromosome X"/>
</dbReference>
<evidence type="ECO:0000313" key="1">
    <source>
        <dbReference type="EMBL" id="KAF1746643.1"/>
    </source>
</evidence>
<protein>
    <submittedName>
        <fullName evidence="1">Uncharacterized protein</fullName>
    </submittedName>
</protein>
<dbReference type="RefSeq" id="XP_053578801.1">
    <property type="nucleotide sequence ID" value="XM_053735235.1"/>
</dbReference>
<name>A0A6A5FVR9_CAERE</name>
<sequence>MDLCSSLLAFTSNRWRYHFLADPLNDSVGLHKKRPGIFNKPPHVSNNPKLIQNQYKKVEVACKLLLPPISKGVKRTPPRVTHVPDEDWLNDAPVKTMDNGKMGQGDVNVENTSTPKVSTQAVIFNPLQTSTPRKTSALGSPSRTTALVAELHVTPKSWGNKNKLPSRRIAVISTTLDDADLHNAP</sequence>
<dbReference type="AlphaFoldDB" id="A0A6A5FVR9"/>